<gene>
    <name evidence="1" type="ORF">V8G54_036445</name>
</gene>
<dbReference type="EMBL" id="CP144690">
    <property type="protein sequence ID" value="WVY90931.1"/>
    <property type="molecule type" value="Genomic_DNA"/>
</dbReference>
<accession>A0AAQ3MGR6</accession>
<organism evidence="1 2">
    <name type="scientific">Vigna mungo</name>
    <name type="common">Black gram</name>
    <name type="synonym">Phaseolus mungo</name>
    <dbReference type="NCBI Taxonomy" id="3915"/>
    <lineage>
        <taxon>Eukaryota</taxon>
        <taxon>Viridiplantae</taxon>
        <taxon>Streptophyta</taxon>
        <taxon>Embryophyta</taxon>
        <taxon>Tracheophyta</taxon>
        <taxon>Spermatophyta</taxon>
        <taxon>Magnoliopsida</taxon>
        <taxon>eudicotyledons</taxon>
        <taxon>Gunneridae</taxon>
        <taxon>Pentapetalae</taxon>
        <taxon>rosids</taxon>
        <taxon>fabids</taxon>
        <taxon>Fabales</taxon>
        <taxon>Fabaceae</taxon>
        <taxon>Papilionoideae</taxon>
        <taxon>50 kb inversion clade</taxon>
        <taxon>NPAAA clade</taxon>
        <taxon>indigoferoid/millettioid clade</taxon>
        <taxon>Phaseoleae</taxon>
        <taxon>Vigna</taxon>
    </lineage>
</organism>
<keyword evidence="2" id="KW-1185">Reference proteome</keyword>
<reference evidence="1 2" key="1">
    <citation type="journal article" date="2023" name="Life. Sci Alliance">
        <title>Evolutionary insights into 3D genome organization and epigenetic landscape of Vigna mungo.</title>
        <authorList>
            <person name="Junaid A."/>
            <person name="Singh B."/>
            <person name="Bhatia S."/>
        </authorList>
    </citation>
    <scope>NUCLEOTIDE SEQUENCE [LARGE SCALE GENOMIC DNA]</scope>
    <source>
        <strain evidence="1">Urdbean</strain>
    </source>
</reference>
<proteinExistence type="predicted"/>
<name>A0AAQ3MGR6_VIGMU</name>
<dbReference type="AlphaFoldDB" id="A0AAQ3MGR6"/>
<protein>
    <submittedName>
        <fullName evidence="1">Uncharacterized protein</fullName>
    </submittedName>
</protein>
<dbReference type="Proteomes" id="UP001374535">
    <property type="component" value="Chromosome 11"/>
</dbReference>
<evidence type="ECO:0000313" key="2">
    <source>
        <dbReference type="Proteomes" id="UP001374535"/>
    </source>
</evidence>
<sequence>MVHTCATQFITQDHNRLGSRIISHHIREIVESDPSTPIATIIASIKTSMGYTTSYRKAWLAKKHAIEHVYGNWEKSFNKLPCLLQVVQTFLPGFMYKLKTQPITDG</sequence>
<evidence type="ECO:0000313" key="1">
    <source>
        <dbReference type="EMBL" id="WVY90931.1"/>
    </source>
</evidence>